<dbReference type="EMBL" id="JAAMPI010001891">
    <property type="protein sequence ID" value="KAF4621941.1"/>
    <property type="molecule type" value="Genomic_DNA"/>
</dbReference>
<name>A0A8H4VT97_9HELO</name>
<protein>
    <recommendedName>
        <fullName evidence="3">Transcription factor domain-containing protein</fullName>
    </recommendedName>
</protein>
<evidence type="ECO:0000313" key="1">
    <source>
        <dbReference type="EMBL" id="KAF4621941.1"/>
    </source>
</evidence>
<proteinExistence type="predicted"/>
<dbReference type="AlphaFoldDB" id="A0A8H4VT97"/>
<comment type="caution">
    <text evidence="1">The sequence shown here is derived from an EMBL/GenBank/DDBJ whole genome shotgun (WGS) entry which is preliminary data.</text>
</comment>
<reference evidence="1 2" key="1">
    <citation type="submission" date="2020-03" db="EMBL/GenBank/DDBJ databases">
        <title>Draft Genome Sequence of Cudoniella acicularis.</title>
        <authorList>
            <person name="Buettner E."/>
            <person name="Kellner H."/>
        </authorList>
    </citation>
    <scope>NUCLEOTIDE SEQUENCE [LARGE SCALE GENOMIC DNA]</scope>
    <source>
        <strain evidence="1 2">DSM 108380</strain>
    </source>
</reference>
<accession>A0A8H4VT97</accession>
<keyword evidence="2" id="KW-1185">Reference proteome</keyword>
<evidence type="ECO:0008006" key="3">
    <source>
        <dbReference type="Google" id="ProtNLM"/>
    </source>
</evidence>
<gene>
    <name evidence="1" type="ORF">G7Y89_g14405</name>
</gene>
<dbReference type="OrthoDB" id="270167at2759"/>
<evidence type="ECO:0000313" key="2">
    <source>
        <dbReference type="Proteomes" id="UP000566819"/>
    </source>
</evidence>
<dbReference type="Proteomes" id="UP000566819">
    <property type="component" value="Unassembled WGS sequence"/>
</dbReference>
<sequence>MQKLESLHPESVILRWDEASLELSLLYLSIVLLTTSPPSSPEDDSSPSEFKSLYFCIKSWISLIEGFGVNTLEILQARILVTLFEVTHGFYPAAHISIGSVVRAADTLATYPAAKRSLSYYPSDKAEQEEDILTWCGITTLDRCVQAKTIYHKLIYHRYIAIESSSYAPLTRSYTHPTWTPIEPYLYPPHTVGQDRAAPLGLFSRLFESCSLLDKFQTTRYDPTSEHLFNIEHLLKIEEIIRLVKTANSLKTILYREILEGREIYSSALAICDIGLLLAFKDGCKMTPVDEITSKCLSVAVKFLDFLLSSIVNKVEPFALGTQPLDFDLLPPSIMFLVYKTAALVTERLWVDSEFERYLQILNEDMTPRILKAVEEG</sequence>
<organism evidence="1 2">
    <name type="scientific">Cudoniella acicularis</name>
    <dbReference type="NCBI Taxonomy" id="354080"/>
    <lineage>
        <taxon>Eukaryota</taxon>
        <taxon>Fungi</taxon>
        <taxon>Dikarya</taxon>
        <taxon>Ascomycota</taxon>
        <taxon>Pezizomycotina</taxon>
        <taxon>Leotiomycetes</taxon>
        <taxon>Helotiales</taxon>
        <taxon>Tricladiaceae</taxon>
        <taxon>Cudoniella</taxon>
    </lineage>
</organism>